<dbReference type="SUPFAM" id="SSF51197">
    <property type="entry name" value="Clavaminate synthase-like"/>
    <property type="match status" value="1"/>
</dbReference>
<dbReference type="RefSeq" id="WP_341370142.1">
    <property type="nucleotide sequence ID" value="NZ_JBBPCO010000003.1"/>
</dbReference>
<keyword evidence="2" id="KW-0479">Metal-binding</keyword>
<dbReference type="InterPro" id="IPR051559">
    <property type="entry name" value="HIF_prolyl_hydroxylases"/>
</dbReference>
<name>A0ABU9D695_9PROT</name>
<accession>A0ABU9D695</accession>
<evidence type="ECO:0000256" key="3">
    <source>
        <dbReference type="ARBA" id="ARBA00022896"/>
    </source>
</evidence>
<dbReference type="SMART" id="SM00702">
    <property type="entry name" value="P4Hc"/>
    <property type="match status" value="1"/>
</dbReference>
<evidence type="ECO:0000256" key="2">
    <source>
        <dbReference type="ARBA" id="ARBA00022723"/>
    </source>
</evidence>
<keyword evidence="5" id="KW-0560">Oxidoreductase</keyword>
<evidence type="ECO:0000256" key="6">
    <source>
        <dbReference type="ARBA" id="ARBA00023004"/>
    </source>
</evidence>
<dbReference type="Gene3D" id="2.60.120.620">
    <property type="entry name" value="q2cbj1_9rhob like domain"/>
    <property type="match status" value="1"/>
</dbReference>
<dbReference type="EMBL" id="JBBPCO010000003">
    <property type="protein sequence ID" value="MEK8089076.1"/>
    <property type="molecule type" value="Genomic_DNA"/>
</dbReference>
<reference evidence="8 9" key="1">
    <citation type="submission" date="2024-04" db="EMBL/GenBank/DDBJ databases">
        <authorList>
            <person name="Abashina T."/>
            <person name="Shaikin A."/>
        </authorList>
    </citation>
    <scope>NUCLEOTIDE SEQUENCE [LARGE SCALE GENOMIC DNA]</scope>
    <source>
        <strain evidence="8 9">AAFK</strain>
    </source>
</reference>
<proteinExistence type="predicted"/>
<evidence type="ECO:0000313" key="9">
    <source>
        <dbReference type="Proteomes" id="UP001446205"/>
    </source>
</evidence>
<gene>
    <name evidence="8" type="ORF">WOB96_04795</name>
</gene>
<protein>
    <submittedName>
        <fullName evidence="8">2OG-Fe(II) oxygenase</fullName>
    </submittedName>
</protein>
<evidence type="ECO:0000256" key="1">
    <source>
        <dbReference type="ARBA" id="ARBA00001961"/>
    </source>
</evidence>
<feature type="domain" description="Fe2OG dioxygenase" evidence="7">
    <location>
        <begin position="101"/>
        <end position="194"/>
    </location>
</feature>
<evidence type="ECO:0000256" key="5">
    <source>
        <dbReference type="ARBA" id="ARBA00023002"/>
    </source>
</evidence>
<organism evidence="8 9">
    <name type="scientific">Thermithiobacillus plumbiphilus</name>
    <dbReference type="NCBI Taxonomy" id="1729899"/>
    <lineage>
        <taxon>Bacteria</taxon>
        <taxon>Pseudomonadati</taxon>
        <taxon>Pseudomonadota</taxon>
        <taxon>Acidithiobacillia</taxon>
        <taxon>Acidithiobacillales</taxon>
        <taxon>Thermithiobacillaceae</taxon>
        <taxon>Thermithiobacillus</taxon>
    </lineage>
</organism>
<comment type="caution">
    <text evidence="8">The sequence shown here is derived from an EMBL/GenBank/DDBJ whole genome shotgun (WGS) entry which is preliminary data.</text>
</comment>
<keyword evidence="6" id="KW-0408">Iron</keyword>
<dbReference type="PANTHER" id="PTHR12907">
    <property type="entry name" value="EGL NINE HOMOLOG-RELATED"/>
    <property type="match status" value="1"/>
</dbReference>
<sequence length="210" mass="23584">MQNPEWIDQLADSGLVLWDGFLGEALARQVRAEVLALFEAGLGRPARVGRNSGEALAPAVRNDEIFWLDATQALPAGIQQFFDRIEDLREQLNREAFLGLRGFECHAARYQPGAFYKVHRDAFAEGSNRVVSCVYFLNPDWVSQDAGELHVLTPGSRRIEPLLDRLVLFRSADILHEVLPTNADRYTLTGWMYGVDEGRREQGGILADLD</sequence>
<evidence type="ECO:0000313" key="8">
    <source>
        <dbReference type="EMBL" id="MEK8089076.1"/>
    </source>
</evidence>
<dbReference type="Proteomes" id="UP001446205">
    <property type="component" value="Unassembled WGS sequence"/>
</dbReference>
<dbReference type="InterPro" id="IPR044862">
    <property type="entry name" value="Pro_4_hyd_alph_FE2OG_OXY"/>
</dbReference>
<dbReference type="InterPro" id="IPR005123">
    <property type="entry name" value="Oxoglu/Fe-dep_dioxygenase_dom"/>
</dbReference>
<keyword evidence="3" id="KW-0847">Vitamin C</keyword>
<evidence type="ECO:0000259" key="7">
    <source>
        <dbReference type="PROSITE" id="PS51471"/>
    </source>
</evidence>
<dbReference type="PANTHER" id="PTHR12907:SF26">
    <property type="entry name" value="HIF PROLYL HYDROXYLASE, ISOFORM C"/>
    <property type="match status" value="1"/>
</dbReference>
<evidence type="ECO:0000256" key="4">
    <source>
        <dbReference type="ARBA" id="ARBA00022964"/>
    </source>
</evidence>
<dbReference type="Pfam" id="PF13640">
    <property type="entry name" value="2OG-FeII_Oxy_3"/>
    <property type="match status" value="1"/>
</dbReference>
<dbReference type="InterPro" id="IPR006620">
    <property type="entry name" value="Pro_4_hyd_alph"/>
</dbReference>
<keyword evidence="4" id="KW-0223">Dioxygenase</keyword>
<dbReference type="PROSITE" id="PS51471">
    <property type="entry name" value="FE2OG_OXY"/>
    <property type="match status" value="1"/>
</dbReference>
<comment type="cofactor">
    <cofactor evidence="1">
        <name>L-ascorbate</name>
        <dbReference type="ChEBI" id="CHEBI:38290"/>
    </cofactor>
</comment>
<keyword evidence="9" id="KW-1185">Reference proteome</keyword>